<keyword evidence="2" id="KW-1185">Reference proteome</keyword>
<dbReference type="InterPro" id="IPR002763">
    <property type="entry name" value="DUF72"/>
</dbReference>
<comment type="caution">
    <text evidence="1">The sequence shown here is derived from an EMBL/GenBank/DDBJ whole genome shotgun (WGS) entry which is preliminary data.</text>
</comment>
<dbReference type="Pfam" id="PF01904">
    <property type="entry name" value="DUF72"/>
    <property type="match status" value="1"/>
</dbReference>
<dbReference type="Gene3D" id="3.20.20.410">
    <property type="entry name" value="Protein of unknown function UPF0759"/>
    <property type="match status" value="1"/>
</dbReference>
<accession>A0ABS1UDD2</accession>
<evidence type="ECO:0000313" key="1">
    <source>
        <dbReference type="EMBL" id="MBL6082696.1"/>
    </source>
</evidence>
<dbReference type="EMBL" id="JAETWB010000102">
    <property type="protein sequence ID" value="MBL6082696.1"/>
    <property type="molecule type" value="Genomic_DNA"/>
</dbReference>
<proteinExistence type="predicted"/>
<sequence length="185" mass="20367">MIMPQRHAETLAGEHRVARVAADPAPVPRAAEPGGWQALTYFRLHGSPRMYYSPYPQAYLDRLRHRLLSLDGAVWCTFDNTAEGAATNDALLMAAYPSHPRCQTGARMTRAGRMMDRARASACTASVWRLRRLAGRELGDQSVRLGLGRRLHRPRRAAGRCGTLGLQGCSAAGLGQRLRDFGQEA</sequence>
<protein>
    <submittedName>
        <fullName evidence="1">DUF72 domain-containing protein</fullName>
    </submittedName>
</protein>
<reference evidence="1 2" key="1">
    <citation type="submission" date="2021-01" db="EMBL/GenBank/DDBJ databases">
        <title>Belnapia mucosa sp. nov. and Belnapia arida sp. nov., isolated from the Tabernas Desert (Almeria, Spain).</title>
        <authorList>
            <person name="Molina-Menor E."/>
            <person name="Vidal-Verdu A."/>
            <person name="Calonge A."/>
            <person name="Satari L."/>
            <person name="Pereto J."/>
            <person name="Porcar M."/>
        </authorList>
    </citation>
    <scope>NUCLEOTIDE SEQUENCE [LARGE SCALE GENOMIC DNA]</scope>
    <source>
        <strain evidence="1 2">T18</strain>
    </source>
</reference>
<gene>
    <name evidence="1" type="ORF">JMJ56_32565</name>
</gene>
<dbReference type="SUPFAM" id="SSF117396">
    <property type="entry name" value="TM1631-like"/>
    <property type="match status" value="1"/>
</dbReference>
<dbReference type="InterPro" id="IPR036520">
    <property type="entry name" value="UPF0759_sf"/>
</dbReference>
<organism evidence="1 2">
    <name type="scientific">Belnapia arida</name>
    <dbReference type="NCBI Taxonomy" id="2804533"/>
    <lineage>
        <taxon>Bacteria</taxon>
        <taxon>Pseudomonadati</taxon>
        <taxon>Pseudomonadota</taxon>
        <taxon>Alphaproteobacteria</taxon>
        <taxon>Acetobacterales</taxon>
        <taxon>Roseomonadaceae</taxon>
        <taxon>Belnapia</taxon>
    </lineage>
</organism>
<dbReference type="Proteomes" id="UP000660885">
    <property type="component" value="Unassembled WGS sequence"/>
</dbReference>
<evidence type="ECO:0000313" key="2">
    <source>
        <dbReference type="Proteomes" id="UP000660885"/>
    </source>
</evidence>
<name>A0ABS1UDD2_9PROT</name>